<dbReference type="STRING" id="676599.ARC20_05740"/>
<name>A0A0R0AVB9_9GAMM</name>
<dbReference type="AlphaFoldDB" id="A0A0R0AVB9"/>
<organism evidence="2 3">
    <name type="scientific">Stenotrophomonas panacihumi</name>
    <dbReference type="NCBI Taxonomy" id="676599"/>
    <lineage>
        <taxon>Bacteria</taxon>
        <taxon>Pseudomonadati</taxon>
        <taxon>Pseudomonadota</taxon>
        <taxon>Gammaproteobacteria</taxon>
        <taxon>Lysobacterales</taxon>
        <taxon>Lysobacteraceae</taxon>
        <taxon>Stenotrophomonas</taxon>
    </lineage>
</organism>
<protein>
    <recommendedName>
        <fullName evidence="4">ABC transporter permease</fullName>
    </recommendedName>
</protein>
<accession>A0A0R0AVB9</accession>
<evidence type="ECO:0000313" key="2">
    <source>
        <dbReference type="EMBL" id="KRG46354.1"/>
    </source>
</evidence>
<keyword evidence="1" id="KW-1133">Transmembrane helix</keyword>
<feature type="transmembrane region" description="Helical" evidence="1">
    <location>
        <begin position="172"/>
        <end position="194"/>
    </location>
</feature>
<comment type="caution">
    <text evidence="2">The sequence shown here is derived from an EMBL/GenBank/DDBJ whole genome shotgun (WGS) entry which is preliminary data.</text>
</comment>
<proteinExistence type="predicted"/>
<dbReference type="EMBL" id="LLXU01000056">
    <property type="protein sequence ID" value="KRG46354.1"/>
    <property type="molecule type" value="Genomic_DNA"/>
</dbReference>
<feature type="transmembrane region" description="Helical" evidence="1">
    <location>
        <begin position="58"/>
        <end position="78"/>
    </location>
</feature>
<evidence type="ECO:0000256" key="1">
    <source>
        <dbReference type="SAM" id="Phobius"/>
    </source>
</evidence>
<keyword evidence="3" id="KW-1185">Reference proteome</keyword>
<dbReference type="Proteomes" id="UP000051802">
    <property type="component" value="Unassembled WGS sequence"/>
</dbReference>
<feature type="transmembrane region" description="Helical" evidence="1">
    <location>
        <begin position="214"/>
        <end position="235"/>
    </location>
</feature>
<keyword evidence="1" id="KW-0812">Transmembrane</keyword>
<feature type="transmembrane region" description="Helical" evidence="1">
    <location>
        <begin position="106"/>
        <end position="132"/>
    </location>
</feature>
<gene>
    <name evidence="2" type="ORF">ARC20_05740</name>
</gene>
<dbReference type="Pfam" id="PF12730">
    <property type="entry name" value="ABC2_membrane_4"/>
    <property type="match status" value="1"/>
</dbReference>
<keyword evidence="1" id="KW-0472">Membrane</keyword>
<sequence length="241" mass="25324">MACVLAEHAKLKRTLARGLAIAAPVCAVLLSLFVLANLDTLAASKGMPRWQAYLDTLLRIWASFLLPIMATLQAVLIAQLEHANRQWKYLLALPVSRTSLYMAKSVNLFGLLLLAHVVLWVLALVACAAFGLAPGALGEAAVFLSRQLGATFAAALALAAVQLLVSIRLESFVGAIGVGLVATLVALLGAGTMGQAAGYFPWSMPIHALQPVSPAWMAGAVLAAVLVTALGAQVLRRMQVH</sequence>
<reference evidence="2 3" key="1">
    <citation type="submission" date="2015-10" db="EMBL/GenBank/DDBJ databases">
        <title>Genome sequencing and analysis of members of genus Stenotrophomonas.</title>
        <authorList>
            <person name="Patil P.P."/>
            <person name="Midha S."/>
            <person name="Patil P.B."/>
        </authorList>
    </citation>
    <scope>NUCLEOTIDE SEQUENCE [LARGE SCALE GENOMIC DNA]</scope>
    <source>
        <strain evidence="2 3">JCM 16536</strain>
    </source>
</reference>
<dbReference type="CDD" id="cd21809">
    <property type="entry name" value="ABC-2_lan_permease-like"/>
    <property type="match status" value="1"/>
</dbReference>
<evidence type="ECO:0000313" key="3">
    <source>
        <dbReference type="Proteomes" id="UP000051802"/>
    </source>
</evidence>
<feature type="transmembrane region" description="Helical" evidence="1">
    <location>
        <begin position="18"/>
        <end position="38"/>
    </location>
</feature>
<evidence type="ECO:0008006" key="4">
    <source>
        <dbReference type="Google" id="ProtNLM"/>
    </source>
</evidence>
<feature type="transmembrane region" description="Helical" evidence="1">
    <location>
        <begin position="144"/>
        <end position="165"/>
    </location>
</feature>